<protein>
    <recommendedName>
        <fullName evidence="4">MFS transporter</fullName>
    </recommendedName>
</protein>
<sequence length="69" mass="7666">MAALHALGEAWQSIAQVITDVARDPHLFTVLSWGGLVVVSLAGIAWLLPVRRHADREPPHPLWRIPVTR</sequence>
<keyword evidence="1" id="KW-1133">Transmembrane helix</keyword>
<keyword evidence="3" id="KW-1185">Reference proteome</keyword>
<name>A0ABT6WMN4_9ACTN</name>
<accession>A0ABT6WMN4</accession>
<keyword evidence="1" id="KW-0812">Transmembrane</keyword>
<evidence type="ECO:0008006" key="4">
    <source>
        <dbReference type="Google" id="ProtNLM"/>
    </source>
</evidence>
<reference evidence="2 3" key="1">
    <citation type="submission" date="2023-05" db="EMBL/GenBank/DDBJ databases">
        <title>Actinoplanes sp. NEAU-A12 genome sequencing.</title>
        <authorList>
            <person name="Wang Z.-S."/>
        </authorList>
    </citation>
    <scope>NUCLEOTIDE SEQUENCE [LARGE SCALE GENOMIC DNA]</scope>
    <source>
        <strain evidence="2 3">NEAU-A12</strain>
    </source>
</reference>
<dbReference type="RefSeq" id="WP_282762019.1">
    <property type="nucleotide sequence ID" value="NZ_JASCTH010000013.1"/>
</dbReference>
<dbReference type="Proteomes" id="UP001241758">
    <property type="component" value="Unassembled WGS sequence"/>
</dbReference>
<feature type="transmembrane region" description="Helical" evidence="1">
    <location>
        <begin position="30"/>
        <end position="48"/>
    </location>
</feature>
<organism evidence="2 3">
    <name type="scientific">Actinoplanes sandaracinus</name>
    <dbReference type="NCBI Taxonomy" id="3045177"/>
    <lineage>
        <taxon>Bacteria</taxon>
        <taxon>Bacillati</taxon>
        <taxon>Actinomycetota</taxon>
        <taxon>Actinomycetes</taxon>
        <taxon>Micromonosporales</taxon>
        <taxon>Micromonosporaceae</taxon>
        <taxon>Actinoplanes</taxon>
    </lineage>
</organism>
<gene>
    <name evidence="2" type="ORF">QLQ12_20535</name>
</gene>
<comment type="caution">
    <text evidence="2">The sequence shown here is derived from an EMBL/GenBank/DDBJ whole genome shotgun (WGS) entry which is preliminary data.</text>
</comment>
<dbReference type="EMBL" id="JASCTH010000013">
    <property type="protein sequence ID" value="MDI6101004.1"/>
    <property type="molecule type" value="Genomic_DNA"/>
</dbReference>
<evidence type="ECO:0000313" key="3">
    <source>
        <dbReference type="Proteomes" id="UP001241758"/>
    </source>
</evidence>
<keyword evidence="1" id="KW-0472">Membrane</keyword>
<evidence type="ECO:0000256" key="1">
    <source>
        <dbReference type="SAM" id="Phobius"/>
    </source>
</evidence>
<proteinExistence type="predicted"/>
<evidence type="ECO:0000313" key="2">
    <source>
        <dbReference type="EMBL" id="MDI6101004.1"/>
    </source>
</evidence>